<accession>K0SZE0</accession>
<dbReference type="GO" id="GO:0006508">
    <property type="term" value="P:proteolysis"/>
    <property type="evidence" value="ECO:0007669"/>
    <property type="project" value="UniProtKB-KW"/>
</dbReference>
<evidence type="ECO:0000256" key="2">
    <source>
        <dbReference type="ARBA" id="ARBA00022645"/>
    </source>
</evidence>
<dbReference type="GO" id="GO:0004185">
    <property type="term" value="F:serine-type carboxypeptidase activity"/>
    <property type="evidence" value="ECO:0007669"/>
    <property type="project" value="UniProtKB-UniRule"/>
</dbReference>
<keyword evidence="5 7" id="KW-0378">Hydrolase</keyword>
<evidence type="ECO:0000256" key="5">
    <source>
        <dbReference type="ARBA" id="ARBA00022801"/>
    </source>
</evidence>
<sequence>MKVLFLDQPAGVGYSTGELNDDNVEMVAEDVYYFLRSFFASDEGSAYAGSPLYLAGESYAGHYTPAIAHRILNDGVGGNGGGGADMNLVGVAIGNGFFSAAIQWKWYAPMAYQFKDAYGVEVLTKEEYNVMTEGAEVCVELAEDCNEDAAKCEPISNSTCWGPTFFGVFGDQNRSVYDMTQQCTAANSCVDSPNIEEFLNLNSTKRALHVPLDEVWTECSREVNRRWSERDFLASTMPYLEEVLGSNLPVLLYAGDYDYICNYLGVLAVARALDWEHAADFDAAEDHDWEDGRGEARSAGKLSFLRIYRAGHMVPTDQPVSSLKMIDQFLAGKPF</sequence>
<dbReference type="InterPro" id="IPR018202">
    <property type="entry name" value="Ser_caboxypep_ser_AS"/>
</dbReference>
<keyword evidence="9" id="KW-1185">Reference proteome</keyword>
<name>K0SZE0_THAOC</name>
<keyword evidence="4" id="KW-0732">Signal</keyword>
<dbReference type="eggNOG" id="KOG1282">
    <property type="taxonomic scope" value="Eukaryota"/>
</dbReference>
<dbReference type="Gene3D" id="1.10.287.410">
    <property type="match status" value="1"/>
</dbReference>
<dbReference type="Proteomes" id="UP000266841">
    <property type="component" value="Unassembled WGS sequence"/>
</dbReference>
<keyword evidence="2 7" id="KW-0121">Carboxypeptidase</keyword>
<evidence type="ECO:0000313" key="9">
    <source>
        <dbReference type="Proteomes" id="UP000266841"/>
    </source>
</evidence>
<evidence type="ECO:0000313" key="8">
    <source>
        <dbReference type="EMBL" id="EJK70369.1"/>
    </source>
</evidence>
<keyword evidence="6" id="KW-0325">Glycoprotein</keyword>
<dbReference type="SUPFAM" id="SSF53474">
    <property type="entry name" value="alpha/beta-Hydrolases"/>
    <property type="match status" value="1"/>
</dbReference>
<gene>
    <name evidence="8" type="ORF">THAOC_08277</name>
</gene>
<dbReference type="PANTHER" id="PTHR11802:SF113">
    <property type="entry name" value="SERINE CARBOXYPEPTIDASE CTSA-4.1"/>
    <property type="match status" value="1"/>
</dbReference>
<evidence type="ECO:0000256" key="7">
    <source>
        <dbReference type="RuleBase" id="RU361156"/>
    </source>
</evidence>
<comment type="similarity">
    <text evidence="1 7">Belongs to the peptidase S10 family.</text>
</comment>
<dbReference type="OMA" id="CENAYDS"/>
<dbReference type="InterPro" id="IPR029058">
    <property type="entry name" value="AB_hydrolase_fold"/>
</dbReference>
<evidence type="ECO:0000256" key="3">
    <source>
        <dbReference type="ARBA" id="ARBA00022670"/>
    </source>
</evidence>
<dbReference type="PROSITE" id="PS00131">
    <property type="entry name" value="CARBOXYPEPT_SER_SER"/>
    <property type="match status" value="1"/>
</dbReference>
<dbReference type="PANTHER" id="PTHR11802">
    <property type="entry name" value="SERINE PROTEASE FAMILY S10 SERINE CARBOXYPEPTIDASE"/>
    <property type="match status" value="1"/>
</dbReference>
<proteinExistence type="inferred from homology"/>
<dbReference type="AlphaFoldDB" id="K0SZE0"/>
<dbReference type="Gene3D" id="3.40.50.1820">
    <property type="entry name" value="alpha/beta hydrolase"/>
    <property type="match status" value="1"/>
</dbReference>
<organism evidence="8 9">
    <name type="scientific">Thalassiosira oceanica</name>
    <name type="common">Marine diatom</name>
    <dbReference type="NCBI Taxonomy" id="159749"/>
    <lineage>
        <taxon>Eukaryota</taxon>
        <taxon>Sar</taxon>
        <taxon>Stramenopiles</taxon>
        <taxon>Ochrophyta</taxon>
        <taxon>Bacillariophyta</taxon>
        <taxon>Coscinodiscophyceae</taxon>
        <taxon>Thalassiosirophycidae</taxon>
        <taxon>Thalassiosirales</taxon>
        <taxon>Thalassiosiraceae</taxon>
        <taxon>Thalassiosira</taxon>
    </lineage>
</organism>
<dbReference type="Pfam" id="PF00450">
    <property type="entry name" value="Peptidase_S10"/>
    <property type="match status" value="1"/>
</dbReference>
<protein>
    <recommendedName>
        <fullName evidence="7">Carboxypeptidase</fullName>
        <ecNumber evidence="7">3.4.16.-</ecNumber>
    </recommendedName>
</protein>
<keyword evidence="3 7" id="KW-0645">Protease</keyword>
<evidence type="ECO:0000256" key="4">
    <source>
        <dbReference type="ARBA" id="ARBA00022729"/>
    </source>
</evidence>
<dbReference type="EMBL" id="AGNL01008632">
    <property type="protein sequence ID" value="EJK70369.1"/>
    <property type="molecule type" value="Genomic_DNA"/>
</dbReference>
<dbReference type="PRINTS" id="PR00724">
    <property type="entry name" value="CRBOXYPTASEC"/>
</dbReference>
<dbReference type="InterPro" id="IPR001563">
    <property type="entry name" value="Peptidase_S10"/>
</dbReference>
<dbReference type="EC" id="3.4.16.-" evidence="7"/>
<reference evidence="8 9" key="1">
    <citation type="journal article" date="2012" name="Genome Biol.">
        <title>Genome and low-iron response of an oceanic diatom adapted to chronic iron limitation.</title>
        <authorList>
            <person name="Lommer M."/>
            <person name="Specht M."/>
            <person name="Roy A.S."/>
            <person name="Kraemer L."/>
            <person name="Andreson R."/>
            <person name="Gutowska M.A."/>
            <person name="Wolf J."/>
            <person name="Bergner S.V."/>
            <person name="Schilhabel M.B."/>
            <person name="Klostermeier U.C."/>
            <person name="Beiko R.G."/>
            <person name="Rosenstiel P."/>
            <person name="Hippler M."/>
            <person name="Laroche J."/>
        </authorList>
    </citation>
    <scope>NUCLEOTIDE SEQUENCE [LARGE SCALE GENOMIC DNA]</scope>
    <source>
        <strain evidence="8 9">CCMP1005</strain>
    </source>
</reference>
<evidence type="ECO:0000256" key="1">
    <source>
        <dbReference type="ARBA" id="ARBA00009431"/>
    </source>
</evidence>
<evidence type="ECO:0000256" key="6">
    <source>
        <dbReference type="ARBA" id="ARBA00023180"/>
    </source>
</evidence>
<dbReference type="OrthoDB" id="443318at2759"/>
<comment type="caution">
    <text evidence="8">The sequence shown here is derived from an EMBL/GenBank/DDBJ whole genome shotgun (WGS) entry which is preliminary data.</text>
</comment>